<dbReference type="Proteomes" id="UP001275440">
    <property type="component" value="Unassembled WGS sequence"/>
</dbReference>
<dbReference type="Pfam" id="PF14690">
    <property type="entry name" value="Zn_ribbon_ISL3"/>
    <property type="match status" value="1"/>
</dbReference>
<dbReference type="EMBL" id="WBMO01000001">
    <property type="protein sequence ID" value="MDV2474320.1"/>
    <property type="molecule type" value="Genomic_DNA"/>
</dbReference>
<accession>A0ABU3WK20</accession>
<feature type="region of interest" description="Disordered" evidence="1">
    <location>
        <begin position="1"/>
        <end position="61"/>
    </location>
</feature>
<proteinExistence type="predicted"/>
<keyword evidence="4" id="KW-1185">Reference proteome</keyword>
<name>A0ABU3WK20_9NOCA</name>
<feature type="compositionally biased region" description="Basic and acidic residues" evidence="1">
    <location>
        <begin position="31"/>
        <end position="42"/>
    </location>
</feature>
<comment type="caution">
    <text evidence="3">The sequence shown here is derived from an EMBL/GenBank/DDBJ whole genome shotgun (WGS) entry which is preliminary data.</text>
</comment>
<gene>
    <name evidence="3" type="ORF">F8M49_00900</name>
</gene>
<reference evidence="3 4" key="1">
    <citation type="submission" date="2019-10" db="EMBL/GenBank/DDBJ databases">
        <title>Draft Genome Assembly of Rhodococcus zopfii DSM44189.</title>
        <authorList>
            <person name="Sutton J.M."/>
            <person name="Akob D.M."/>
            <person name="Bushman T.J."/>
        </authorList>
    </citation>
    <scope>NUCLEOTIDE SEQUENCE [LARGE SCALE GENOMIC DNA]</scope>
    <source>
        <strain evidence="3 4">DSM 44189</strain>
    </source>
</reference>
<sequence length="227" mass="25081">MASPRAPDSPTAASDRRRRRPSASPGPRSESTPHPHRNEAQRPKCHTSSSRVHSRYRRRPADTALGARPVVLELTVRRFFCINTHCTTTTFAEQIPESTTRCARRTTVLDAIGLALAGRAGARLAARLGIAAGRDTPLRAVRAIPETGRDDTDQLRAHLSGFVDEPEVAFDGVEFHDTVDASAVRRTAWARDVPYDGSAVRADLCVDRPDQQRPDHALCRLLEPPWR</sequence>
<protein>
    <submittedName>
        <fullName evidence="3">Transposase family protein</fullName>
    </submittedName>
</protein>
<evidence type="ECO:0000256" key="1">
    <source>
        <dbReference type="SAM" id="MobiDB-lite"/>
    </source>
</evidence>
<feature type="domain" description="Transposase IS204/IS1001/IS1096/IS1165 zinc-finger" evidence="2">
    <location>
        <begin position="43"/>
        <end position="81"/>
    </location>
</feature>
<evidence type="ECO:0000313" key="4">
    <source>
        <dbReference type="Proteomes" id="UP001275440"/>
    </source>
</evidence>
<evidence type="ECO:0000313" key="3">
    <source>
        <dbReference type="EMBL" id="MDV2474320.1"/>
    </source>
</evidence>
<dbReference type="InterPro" id="IPR029261">
    <property type="entry name" value="Transposase_Znf"/>
</dbReference>
<evidence type="ECO:0000259" key="2">
    <source>
        <dbReference type="Pfam" id="PF14690"/>
    </source>
</evidence>
<organism evidence="3 4">
    <name type="scientific">Rhodococcus zopfii</name>
    <dbReference type="NCBI Taxonomy" id="43772"/>
    <lineage>
        <taxon>Bacteria</taxon>
        <taxon>Bacillati</taxon>
        <taxon>Actinomycetota</taxon>
        <taxon>Actinomycetes</taxon>
        <taxon>Mycobacteriales</taxon>
        <taxon>Nocardiaceae</taxon>
        <taxon>Rhodococcus</taxon>
    </lineage>
</organism>